<keyword evidence="3" id="KW-1185">Reference proteome</keyword>
<dbReference type="InterPro" id="IPR040265">
    <property type="entry name" value="CHUP1/IPGA1-like"/>
</dbReference>
<name>A0A2P6PGL0_ROSCH</name>
<dbReference type="STRING" id="74649.A0A2P6PGL0"/>
<dbReference type="EMBL" id="PDCK01000045">
    <property type="protein sequence ID" value="PRQ21072.1"/>
    <property type="molecule type" value="Genomic_DNA"/>
</dbReference>
<gene>
    <name evidence="2" type="ORF">RchiOBHm_Chr7g0235111</name>
</gene>
<evidence type="ECO:0000313" key="3">
    <source>
        <dbReference type="Proteomes" id="UP000238479"/>
    </source>
</evidence>
<organism evidence="2 3">
    <name type="scientific">Rosa chinensis</name>
    <name type="common">China rose</name>
    <dbReference type="NCBI Taxonomy" id="74649"/>
    <lineage>
        <taxon>Eukaryota</taxon>
        <taxon>Viridiplantae</taxon>
        <taxon>Streptophyta</taxon>
        <taxon>Embryophyta</taxon>
        <taxon>Tracheophyta</taxon>
        <taxon>Spermatophyta</taxon>
        <taxon>Magnoliopsida</taxon>
        <taxon>eudicotyledons</taxon>
        <taxon>Gunneridae</taxon>
        <taxon>Pentapetalae</taxon>
        <taxon>rosids</taxon>
        <taxon>fabids</taxon>
        <taxon>Rosales</taxon>
        <taxon>Rosaceae</taxon>
        <taxon>Rosoideae</taxon>
        <taxon>Rosoideae incertae sedis</taxon>
        <taxon>Rosa</taxon>
    </lineage>
</organism>
<accession>A0A2P6PGL0</accession>
<dbReference type="PANTHER" id="PTHR31342:SF16">
    <property type="entry name" value="TALIN_MIDDLE DOMAIN-CONTAINING PROTEIN"/>
    <property type="match status" value="1"/>
</dbReference>
<dbReference type="AlphaFoldDB" id="A0A2P6PGL0"/>
<sequence length="90" mass="10478">MADAVADMTKRSAYFQQIEEDVLKYSKALTDMRTTLSFFQTKDMNELLEFHKKLESILEHLTDETQVLSRFEGFPTKKLKTMRTAATLHS</sequence>
<reference evidence="2 3" key="1">
    <citation type="journal article" date="2018" name="Nat. Genet.">
        <title>The Rosa genome provides new insights in the design of modern roses.</title>
        <authorList>
            <person name="Bendahmane M."/>
        </authorList>
    </citation>
    <scope>NUCLEOTIDE SEQUENCE [LARGE SCALE GENOMIC DNA]</scope>
    <source>
        <strain evidence="3">cv. Old Blush</strain>
    </source>
</reference>
<proteinExistence type="predicted"/>
<evidence type="ECO:0000313" key="2">
    <source>
        <dbReference type="EMBL" id="PRQ21072.1"/>
    </source>
</evidence>
<keyword evidence="1" id="KW-0175">Coiled coil</keyword>
<comment type="caution">
    <text evidence="2">The sequence shown here is derived from an EMBL/GenBank/DDBJ whole genome shotgun (WGS) entry which is preliminary data.</text>
</comment>
<evidence type="ECO:0000256" key="1">
    <source>
        <dbReference type="ARBA" id="ARBA00023054"/>
    </source>
</evidence>
<dbReference type="Gramene" id="PRQ21072">
    <property type="protein sequence ID" value="PRQ21072"/>
    <property type="gene ID" value="RchiOBHm_Chr7g0235111"/>
</dbReference>
<dbReference type="Proteomes" id="UP000238479">
    <property type="component" value="Chromosome 7"/>
</dbReference>
<dbReference type="PANTHER" id="PTHR31342">
    <property type="entry name" value="PROTEIN CHUP1, CHLOROPLASTIC"/>
    <property type="match status" value="1"/>
</dbReference>
<protein>
    <submittedName>
        <fullName evidence="2">Uncharacterized protein</fullName>
    </submittedName>
</protein>